<evidence type="ECO:0000256" key="11">
    <source>
        <dbReference type="ARBA" id="ARBA00048679"/>
    </source>
</evidence>
<reference evidence="15" key="4">
    <citation type="submission" date="2025-08" db="UniProtKB">
        <authorList>
            <consortium name="Ensembl"/>
        </authorList>
    </citation>
    <scope>IDENTIFICATION</scope>
</reference>
<dbReference type="GeneTree" id="ENSGT00940000157002"/>
<name>A0A4W3GIQ8_CALMI</name>
<dbReference type="Gene3D" id="1.10.510.10">
    <property type="entry name" value="Transferase(Phosphotransferase) domain 1"/>
    <property type="match status" value="2"/>
</dbReference>
<dbReference type="Proteomes" id="UP000314986">
    <property type="component" value="Unassembled WGS sequence"/>
</dbReference>
<reference evidence="16" key="1">
    <citation type="journal article" date="2006" name="Science">
        <title>Ancient noncoding elements conserved in the human genome.</title>
        <authorList>
            <person name="Venkatesh B."/>
            <person name="Kirkness E.F."/>
            <person name="Loh Y.H."/>
            <person name="Halpern A.L."/>
            <person name="Lee A.P."/>
            <person name="Johnson J."/>
            <person name="Dandona N."/>
            <person name="Viswanathan L.D."/>
            <person name="Tay A."/>
            <person name="Venter J.C."/>
            <person name="Strausberg R.L."/>
            <person name="Brenner S."/>
        </authorList>
    </citation>
    <scope>NUCLEOTIDE SEQUENCE [LARGE SCALE GENOMIC DNA]</scope>
</reference>
<reference evidence="16" key="3">
    <citation type="journal article" date="2014" name="Nature">
        <title>Elephant shark genome provides unique insights into gnathostome evolution.</title>
        <authorList>
            <consortium name="International Elephant Shark Genome Sequencing Consortium"/>
            <person name="Venkatesh B."/>
            <person name="Lee A.P."/>
            <person name="Ravi V."/>
            <person name="Maurya A.K."/>
            <person name="Lian M.M."/>
            <person name="Swann J.B."/>
            <person name="Ohta Y."/>
            <person name="Flajnik M.F."/>
            <person name="Sutoh Y."/>
            <person name="Kasahara M."/>
            <person name="Hoon S."/>
            <person name="Gangu V."/>
            <person name="Roy S.W."/>
            <person name="Irimia M."/>
            <person name="Korzh V."/>
            <person name="Kondrychyn I."/>
            <person name="Lim Z.W."/>
            <person name="Tay B.H."/>
            <person name="Tohari S."/>
            <person name="Kong K.W."/>
            <person name="Ho S."/>
            <person name="Lorente-Galdos B."/>
            <person name="Quilez J."/>
            <person name="Marques-Bonet T."/>
            <person name="Raney B.J."/>
            <person name="Ingham P.W."/>
            <person name="Tay A."/>
            <person name="Hillier L.W."/>
            <person name="Minx P."/>
            <person name="Boehm T."/>
            <person name="Wilson R.K."/>
            <person name="Brenner S."/>
            <person name="Warren W.C."/>
        </authorList>
    </citation>
    <scope>NUCLEOTIDE SEQUENCE [LARGE SCALE GENOMIC DNA]</scope>
</reference>
<reference evidence="16" key="2">
    <citation type="journal article" date="2007" name="PLoS Biol.">
        <title>Survey sequencing and comparative analysis of the elephant shark (Callorhinchus milii) genome.</title>
        <authorList>
            <person name="Venkatesh B."/>
            <person name="Kirkness E.F."/>
            <person name="Loh Y.H."/>
            <person name="Halpern A.L."/>
            <person name="Lee A.P."/>
            <person name="Johnson J."/>
            <person name="Dandona N."/>
            <person name="Viswanathan L.D."/>
            <person name="Tay A."/>
            <person name="Venter J.C."/>
            <person name="Strausberg R.L."/>
            <person name="Brenner S."/>
        </authorList>
    </citation>
    <scope>NUCLEOTIDE SEQUENCE [LARGE SCALE GENOMIC DNA]</scope>
</reference>
<dbReference type="GO" id="GO:0004674">
    <property type="term" value="F:protein serine/threonine kinase activity"/>
    <property type="evidence" value="ECO:0007669"/>
    <property type="project" value="UniProtKB-KW"/>
</dbReference>
<evidence type="ECO:0000256" key="6">
    <source>
        <dbReference type="ARBA" id="ARBA00022741"/>
    </source>
</evidence>
<comment type="similarity">
    <text evidence="1">Belongs to the protein kinase superfamily. AGC Ser/Thr protein kinase family.</text>
</comment>
<evidence type="ECO:0000256" key="5">
    <source>
        <dbReference type="ARBA" id="ARBA00022679"/>
    </source>
</evidence>
<keyword evidence="5" id="KW-0808">Transferase</keyword>
<dbReference type="FunFam" id="3.30.200.20:FF:000550">
    <property type="entry name" value="Serine/threonine-protein kinase greatwall"/>
    <property type="match status" value="1"/>
</dbReference>
<sequence>MSYLNRQAPRGRGRGAEGEGRTREGAGGKEGPGRAGRRDPGERAGQTRAEFSKQVFEPCGPGALRAAVVGTVSPAPAPVPPALGGPVAGRAAAVGVGVWGRKGIVSALHSHVGGCSLSSDGNMEGGGAAVPGERDIPADPPHGAGTSITVPKPPGIEDFVVVKPISRGAFGKVYLARKKGGEEKKLYAVKVVKKADLIHKNMVHQLQAERAALALSKSPFIVHLYYSLQSANNVYLLMEYLIGGDMKSLLHIYGYFDEDMAIIYIAEVAMALDYLHRHGIIHRDLKPDNMLISNKGHIKLTDFGLSKVTLNREINMMDILNTPSMVNPNFDYYRTPGQILSLISSLGFNTPAGGKNKVASPSISPMVCDTSHLSLGSYCSLPQSVKGYKEGLKAKGLKSSYCLLSGVDSSSCNQCMPVKYLTPEFIQPNKMLGMSSGSSQSRIFPSSTEAGCLNSPQWENDLQDPETVQPLAELGARKAVAGNLLQKNGLASSKRDLEFVVSPMENEISPQSGAEQQIQATPFINAAAKCLVRKCLYENVVRPDLQKPRPSAEVNQQEAPGLCGLNRSPPWLAEILENSANVSLCVSTREDPGQLAGLDVPGREVKSSLDDLRKSPGPRNEAKRGFDQVDQSPFSFTSRSKKKNAEYSRGCHIPDLQPSPIPSNSTGLTREIQTLMLGSLTRNCESPGKRGGRVESSDHPAGKTTTDLLKVPSLAKNLLSELDEHCDKEEGKDAMNCSFLTDENDRSLKRSLSMYSDSSAQDASFTETQLEKPSLRPDKSPKDGLFEAGAAKDELSPYLPCHALPFAGYSTAKQTHLTDSDQCVKHSGEMCPSAKASFRPSALTAGQKKSAVVFRSYCSPIYNSNLSVPTGMSLDSVDMSVCTGTTTPAQVNAASRVLLRAAGTYQTPQPANVQTPYRTPKSVRRGQAPTEEDRILGTPDYLAPELLLQIPHGPAVDWWALGVCLFEFLTGIPPFNDTTAQQVFQNILNRDIPWPEDEEELSKSAHDAVDILLTLDCAKRAGVKELRKHALFHSIDWDTLQNCPMPFVPQPVDETDTTYFEARNNAQHLTVSGFSL</sequence>
<accession>A0A4W3GIQ8</accession>
<proteinExistence type="inferred from homology"/>
<feature type="compositionally biased region" description="Basic and acidic residues" evidence="12">
    <location>
        <begin position="601"/>
        <end position="627"/>
    </location>
</feature>
<keyword evidence="16" id="KW-1185">Reference proteome</keyword>
<feature type="compositionally biased region" description="Basic and acidic residues" evidence="12">
    <location>
        <begin position="769"/>
        <end position="785"/>
    </location>
</feature>
<dbReference type="InterPro" id="IPR008271">
    <property type="entry name" value="Ser/Thr_kinase_AS"/>
</dbReference>
<feature type="region of interest" description="Disordered" evidence="12">
    <location>
        <begin position="683"/>
        <end position="705"/>
    </location>
</feature>
<comment type="catalytic activity">
    <reaction evidence="11">
        <text>L-seryl-[protein] + ATP = O-phospho-L-seryl-[protein] + ADP + H(+)</text>
        <dbReference type="Rhea" id="RHEA:17989"/>
        <dbReference type="Rhea" id="RHEA-COMP:9863"/>
        <dbReference type="Rhea" id="RHEA-COMP:11604"/>
        <dbReference type="ChEBI" id="CHEBI:15378"/>
        <dbReference type="ChEBI" id="CHEBI:29999"/>
        <dbReference type="ChEBI" id="CHEBI:30616"/>
        <dbReference type="ChEBI" id="CHEBI:83421"/>
        <dbReference type="ChEBI" id="CHEBI:456216"/>
        <dbReference type="EC" id="2.7.11.1"/>
    </reaction>
</comment>
<feature type="region of interest" description="Disordered" evidence="12">
    <location>
        <begin position="752"/>
        <end position="785"/>
    </location>
</feature>
<dbReference type="PROSITE" id="PS50011">
    <property type="entry name" value="PROTEIN_KINASE_DOM"/>
    <property type="match status" value="2"/>
</dbReference>
<evidence type="ECO:0000259" key="13">
    <source>
        <dbReference type="PROSITE" id="PS50011"/>
    </source>
</evidence>
<dbReference type="InterPro" id="IPR000719">
    <property type="entry name" value="Prot_kinase_dom"/>
</dbReference>
<evidence type="ECO:0000256" key="8">
    <source>
        <dbReference type="ARBA" id="ARBA00022840"/>
    </source>
</evidence>
<evidence type="ECO:0000256" key="2">
    <source>
        <dbReference type="ARBA" id="ARBA00012513"/>
    </source>
</evidence>
<gene>
    <name evidence="15" type="primary">mastl</name>
</gene>
<dbReference type="STRING" id="7868.ENSCMIP00000002605"/>
<dbReference type="EC" id="2.7.11.1" evidence="2"/>
<feature type="region of interest" description="Disordered" evidence="12">
    <location>
        <begin position="593"/>
        <end position="663"/>
    </location>
</feature>
<feature type="compositionally biased region" description="Polar residues" evidence="12">
    <location>
        <begin position="753"/>
        <end position="768"/>
    </location>
</feature>
<evidence type="ECO:0000256" key="1">
    <source>
        <dbReference type="ARBA" id="ARBA00009903"/>
    </source>
</evidence>
<dbReference type="InterPro" id="IPR000961">
    <property type="entry name" value="AGC-kinase_C"/>
</dbReference>
<feature type="compositionally biased region" description="Polar residues" evidence="12">
    <location>
        <begin position="908"/>
        <end position="917"/>
    </location>
</feature>
<dbReference type="PROSITE" id="PS00108">
    <property type="entry name" value="PROTEIN_KINASE_ST"/>
    <property type="match status" value="1"/>
</dbReference>
<dbReference type="InParanoid" id="A0A4W3GIQ8"/>
<protein>
    <recommendedName>
        <fullName evidence="3">Serine/threonine-protein kinase greatwall</fullName>
        <ecNumber evidence="2">2.7.11.1</ecNumber>
    </recommendedName>
    <alternativeName>
        <fullName evidence="9">Microtubule-associated serine/threonine-protein kinase-like</fullName>
    </alternativeName>
</protein>
<dbReference type="AlphaFoldDB" id="A0A4W3GIQ8"/>
<feature type="domain" description="AGC-kinase C-terminal" evidence="14">
    <location>
        <begin position="1033"/>
        <end position="1076"/>
    </location>
</feature>
<feature type="domain" description="Protein kinase" evidence="13">
    <location>
        <begin position="159"/>
        <end position="524"/>
    </location>
</feature>
<evidence type="ECO:0000313" key="16">
    <source>
        <dbReference type="Proteomes" id="UP000314986"/>
    </source>
</evidence>
<comment type="catalytic activity">
    <reaction evidence="10">
        <text>L-threonyl-[protein] + ATP = O-phospho-L-threonyl-[protein] + ADP + H(+)</text>
        <dbReference type="Rhea" id="RHEA:46608"/>
        <dbReference type="Rhea" id="RHEA-COMP:11060"/>
        <dbReference type="Rhea" id="RHEA-COMP:11605"/>
        <dbReference type="ChEBI" id="CHEBI:15378"/>
        <dbReference type="ChEBI" id="CHEBI:30013"/>
        <dbReference type="ChEBI" id="CHEBI:30616"/>
        <dbReference type="ChEBI" id="CHEBI:61977"/>
        <dbReference type="ChEBI" id="CHEBI:456216"/>
        <dbReference type="EC" id="2.7.11.1"/>
    </reaction>
</comment>
<dbReference type="GO" id="GO:0005634">
    <property type="term" value="C:nucleus"/>
    <property type="evidence" value="ECO:0007669"/>
    <property type="project" value="TreeGrafter"/>
</dbReference>
<dbReference type="PANTHER" id="PTHR24356:SF1">
    <property type="entry name" value="SERINE_THREONINE-PROTEIN KINASE GREATWALL"/>
    <property type="match status" value="1"/>
</dbReference>
<dbReference type="PANTHER" id="PTHR24356">
    <property type="entry name" value="SERINE/THREONINE-PROTEIN KINASE"/>
    <property type="match status" value="1"/>
</dbReference>
<evidence type="ECO:0000256" key="4">
    <source>
        <dbReference type="ARBA" id="ARBA00022527"/>
    </source>
</evidence>
<organism evidence="15 16">
    <name type="scientific">Callorhinchus milii</name>
    <name type="common">Ghost shark</name>
    <dbReference type="NCBI Taxonomy" id="7868"/>
    <lineage>
        <taxon>Eukaryota</taxon>
        <taxon>Metazoa</taxon>
        <taxon>Chordata</taxon>
        <taxon>Craniata</taxon>
        <taxon>Vertebrata</taxon>
        <taxon>Chondrichthyes</taxon>
        <taxon>Holocephali</taxon>
        <taxon>Chimaeriformes</taxon>
        <taxon>Callorhinchidae</taxon>
        <taxon>Callorhinchus</taxon>
    </lineage>
</organism>
<dbReference type="FunCoup" id="A0A4W3GIQ8">
    <property type="interactions" value="336"/>
</dbReference>
<feature type="region of interest" description="Disordered" evidence="12">
    <location>
        <begin position="908"/>
        <end position="930"/>
    </location>
</feature>
<keyword evidence="4" id="KW-0723">Serine/threonine-protein kinase</keyword>
<feature type="region of interest" description="Disordered" evidence="12">
    <location>
        <begin position="123"/>
        <end position="151"/>
    </location>
</feature>
<evidence type="ECO:0000256" key="10">
    <source>
        <dbReference type="ARBA" id="ARBA00047899"/>
    </source>
</evidence>
<dbReference type="OMA" id="RETPLKM"/>
<evidence type="ECO:0000313" key="15">
    <source>
        <dbReference type="Ensembl" id="ENSCMIP00000002605.1"/>
    </source>
</evidence>
<dbReference type="InterPro" id="IPR050236">
    <property type="entry name" value="Ser_Thr_kinase_AGC"/>
</dbReference>
<feature type="compositionally biased region" description="Polar residues" evidence="12">
    <location>
        <begin position="629"/>
        <end position="638"/>
    </location>
</feature>
<dbReference type="Pfam" id="PF00069">
    <property type="entry name" value="Pkinase"/>
    <property type="match status" value="2"/>
</dbReference>
<dbReference type="GO" id="GO:0005524">
    <property type="term" value="F:ATP binding"/>
    <property type="evidence" value="ECO:0007669"/>
    <property type="project" value="UniProtKB-KW"/>
</dbReference>
<feature type="region of interest" description="Disordered" evidence="12">
    <location>
        <begin position="1"/>
        <end position="53"/>
    </location>
</feature>
<reference evidence="15" key="5">
    <citation type="submission" date="2025-09" db="UniProtKB">
        <authorList>
            <consortium name="Ensembl"/>
        </authorList>
    </citation>
    <scope>IDENTIFICATION</scope>
</reference>
<dbReference type="Ensembl" id="ENSCMIT00000002696.1">
    <property type="protein sequence ID" value="ENSCMIP00000002605.1"/>
    <property type="gene ID" value="ENSCMIG00000001549.1"/>
</dbReference>
<evidence type="ECO:0000256" key="12">
    <source>
        <dbReference type="SAM" id="MobiDB-lite"/>
    </source>
</evidence>
<feature type="compositionally biased region" description="Basic and acidic residues" evidence="12">
    <location>
        <begin position="14"/>
        <end position="27"/>
    </location>
</feature>
<evidence type="ECO:0000256" key="7">
    <source>
        <dbReference type="ARBA" id="ARBA00022777"/>
    </source>
</evidence>
<dbReference type="FunFam" id="1.10.510.10:FF:000484">
    <property type="entry name" value="Serine/threonine-protein kinase greatwall, putative"/>
    <property type="match status" value="1"/>
</dbReference>
<dbReference type="FunFam" id="1.10.510.10:FF:000278">
    <property type="entry name" value="serine/threonine-protein kinase greatwall isoform X1"/>
    <property type="match status" value="1"/>
</dbReference>
<dbReference type="SMART" id="SM00220">
    <property type="entry name" value="S_TKc"/>
    <property type="match status" value="1"/>
</dbReference>
<evidence type="ECO:0000256" key="9">
    <source>
        <dbReference type="ARBA" id="ARBA00033099"/>
    </source>
</evidence>
<dbReference type="SUPFAM" id="SSF56112">
    <property type="entry name" value="Protein kinase-like (PK-like)"/>
    <property type="match status" value="1"/>
</dbReference>
<keyword evidence="7" id="KW-0418">Kinase</keyword>
<dbReference type="GO" id="GO:0035556">
    <property type="term" value="P:intracellular signal transduction"/>
    <property type="evidence" value="ECO:0007669"/>
    <property type="project" value="TreeGrafter"/>
</dbReference>
<dbReference type="Gene3D" id="3.30.200.20">
    <property type="entry name" value="Phosphorylase Kinase, domain 1"/>
    <property type="match status" value="2"/>
</dbReference>
<feature type="compositionally biased region" description="Basic and acidic residues" evidence="12">
    <location>
        <begin position="692"/>
        <end position="701"/>
    </location>
</feature>
<dbReference type="PROSITE" id="PS51285">
    <property type="entry name" value="AGC_KINASE_CTER"/>
    <property type="match status" value="1"/>
</dbReference>
<feature type="domain" description="Protein kinase" evidence="13">
    <location>
        <begin position="623"/>
        <end position="1032"/>
    </location>
</feature>
<keyword evidence="6" id="KW-0547">Nucleotide-binding</keyword>
<keyword evidence="8" id="KW-0067">ATP-binding</keyword>
<evidence type="ECO:0000259" key="14">
    <source>
        <dbReference type="PROSITE" id="PS51285"/>
    </source>
</evidence>
<dbReference type="InterPro" id="IPR011009">
    <property type="entry name" value="Kinase-like_dom_sf"/>
</dbReference>
<evidence type="ECO:0000256" key="3">
    <source>
        <dbReference type="ARBA" id="ARBA00022148"/>
    </source>
</evidence>